<dbReference type="FunFam" id="3.40.190.10:FF:000001">
    <property type="entry name" value="Glutamate receptor ionotropic, kainate 2"/>
    <property type="match status" value="1"/>
</dbReference>
<comment type="function">
    <text evidence="23">Receptor for glutamate that functions as a ligand-gated ion channel in the central nervous system and plays an important role in excitatory synaptic transmission. L-glutamate acts as an excitatory neurotransmitter at many synapses in the central nervous system.</text>
</comment>
<feature type="site" description="Interaction with the cone snail toxin Con-ikot-ikot" evidence="21">
    <location>
        <position position="766"/>
    </location>
</feature>
<evidence type="ECO:0000313" key="27">
    <source>
        <dbReference type="Proteomes" id="UP000694394"/>
    </source>
</evidence>
<feature type="domain" description="Ionotropic glutamate receptor L-glutamate and glycine-binding" evidence="25">
    <location>
        <begin position="418"/>
        <end position="483"/>
    </location>
</feature>
<dbReference type="InterPro" id="IPR028082">
    <property type="entry name" value="Peripla_BP_I"/>
</dbReference>
<evidence type="ECO:0000256" key="6">
    <source>
        <dbReference type="ARBA" id="ARBA00022989"/>
    </source>
</evidence>
<evidence type="ECO:0000256" key="17">
    <source>
        <dbReference type="ARBA" id="ARBA00023303"/>
    </source>
</evidence>
<dbReference type="CDD" id="cd13729">
    <property type="entry name" value="PBP2_iGluR_AMPA_GluR1"/>
    <property type="match status" value="1"/>
</dbReference>
<keyword evidence="5 23" id="KW-0732">Signal</keyword>
<keyword evidence="13" id="KW-0325">Glycoprotein</keyword>
<keyword evidence="8 23" id="KW-0406">Ion transport</keyword>
<feature type="disulfide bond" evidence="22">
    <location>
        <begin position="732"/>
        <end position="787"/>
    </location>
</feature>
<feature type="site" description="Interaction with the cone snail toxin Con-ikot-ikot" evidence="21">
    <location>
        <position position="467"/>
    </location>
</feature>
<keyword evidence="9 23" id="KW-0472">Membrane</keyword>
<evidence type="ECO:0000256" key="18">
    <source>
        <dbReference type="ARBA" id="ARBA00034104"/>
    </source>
</evidence>
<feature type="binding site" evidence="20">
    <location>
        <position position="494"/>
    </location>
    <ligand>
        <name>L-glutamate</name>
        <dbReference type="ChEBI" id="CHEBI:29985"/>
    </ligand>
</feature>
<evidence type="ECO:0000256" key="23">
    <source>
        <dbReference type="RuleBase" id="RU367118"/>
    </source>
</evidence>
<keyword evidence="17 23" id="KW-0407">Ion channel</keyword>
<feature type="signal peptide" evidence="23">
    <location>
        <begin position="1"/>
        <end position="18"/>
    </location>
</feature>
<comment type="subcellular location">
    <subcellularLocation>
        <location evidence="18 23">Postsynaptic cell membrane</location>
        <topology evidence="18 23">Multi-pass membrane protein</topology>
    </subcellularLocation>
</comment>
<evidence type="ECO:0000259" key="25">
    <source>
        <dbReference type="SMART" id="SM00918"/>
    </source>
</evidence>
<dbReference type="Gene3D" id="1.10.287.70">
    <property type="match status" value="1"/>
</dbReference>
<dbReference type="EMBL" id="ABDC03027490">
    <property type="status" value="NOT_ANNOTATED_CDS"/>
    <property type="molecule type" value="Genomic_DNA"/>
</dbReference>
<accession>A0A8C5XFY6</accession>
<keyword evidence="27" id="KW-1185">Reference proteome</keyword>
<evidence type="ECO:0000256" key="16">
    <source>
        <dbReference type="ARBA" id="ARBA00023288"/>
    </source>
</evidence>
<keyword evidence="15 23" id="KW-1071">Ligand-gated ion channel</keyword>
<keyword evidence="3" id="KW-0597">Phosphoprotein</keyword>
<evidence type="ECO:0000256" key="21">
    <source>
        <dbReference type="PIRSR" id="PIRSR601508-2"/>
    </source>
</evidence>
<dbReference type="Gene3D" id="3.40.190.10">
    <property type="entry name" value="Periplasmic binding protein-like II"/>
    <property type="match status" value="2"/>
</dbReference>
<evidence type="ECO:0000256" key="14">
    <source>
        <dbReference type="ARBA" id="ARBA00023257"/>
    </source>
</evidence>
<comment type="catalytic activity">
    <reaction evidence="19">
        <text>Ca(2+)(in) = Ca(2+)(out)</text>
        <dbReference type="Rhea" id="RHEA:29671"/>
        <dbReference type="ChEBI" id="CHEBI:29108"/>
    </reaction>
</comment>
<dbReference type="SUPFAM" id="SSF81324">
    <property type="entry name" value="Voltage-gated potassium channels"/>
    <property type="match status" value="1"/>
</dbReference>
<dbReference type="CDD" id="cd06390">
    <property type="entry name" value="PBP1_iGluR_AMPA_GluR1"/>
    <property type="match status" value="1"/>
</dbReference>
<dbReference type="PANTHER" id="PTHR18966">
    <property type="entry name" value="IONOTROPIC GLUTAMATE RECEPTOR"/>
    <property type="match status" value="1"/>
</dbReference>
<dbReference type="Gene3D" id="3.40.50.2300">
    <property type="match status" value="2"/>
</dbReference>
<dbReference type="GO" id="GO:0045211">
    <property type="term" value="C:postsynaptic membrane"/>
    <property type="evidence" value="ECO:0007669"/>
    <property type="project" value="UniProtKB-SubCell"/>
</dbReference>
<dbReference type="SUPFAM" id="SSF53822">
    <property type="entry name" value="Periplasmic binding protein-like I"/>
    <property type="match status" value="1"/>
</dbReference>
<keyword evidence="2 23" id="KW-1003">Cell membrane</keyword>
<reference evidence="26" key="1">
    <citation type="submission" date="2016-12" db="EMBL/GenBank/DDBJ databases">
        <title>Mouse lemur reference genome and diversity panel.</title>
        <authorList>
            <person name="Harris R."/>
            <person name="Larsen P."/>
            <person name="Liu Y."/>
            <person name="Hughes D.S."/>
            <person name="Murali S."/>
            <person name="Raveendran M."/>
            <person name="Korchina V."/>
            <person name="Wang M."/>
            <person name="Jhangiani S."/>
            <person name="Bandaranaike D."/>
            <person name="Bellair M."/>
            <person name="Blankenburg K."/>
            <person name="Chao H."/>
            <person name="Dahdouli M."/>
            <person name="Dinh H."/>
            <person name="Doddapaneni H."/>
            <person name="English A."/>
            <person name="Firestine M."/>
            <person name="Gnanaolivu R."/>
            <person name="Gross S."/>
            <person name="Hernandez B."/>
            <person name="Javaid M."/>
            <person name="Jayaseelan J."/>
            <person name="Jones J."/>
            <person name="Khan Z."/>
            <person name="Kovar C."/>
            <person name="Kurapati P."/>
            <person name="Le B."/>
            <person name="Lee S."/>
            <person name="Li M."/>
            <person name="Mathew T."/>
            <person name="Narasimhan A."/>
            <person name="Ngo D."/>
            <person name="Nguyen L."/>
            <person name="Okwuonu G."/>
            <person name="Ongeri F."/>
            <person name="Osuji N."/>
            <person name="Pu L.-L."/>
            <person name="Puazo M."/>
            <person name="Quiroz J."/>
            <person name="Raj R."/>
            <person name="Rajbhandari K."/>
            <person name="Reid J.G."/>
            <person name="Santibanez J."/>
            <person name="Sexton D."/>
            <person name="Skinner E."/>
            <person name="Vee V."/>
            <person name="Weissenberger G."/>
            <person name="Wu Y."/>
            <person name="Xin Y."/>
            <person name="Han Y."/>
            <person name="Campbell C."/>
            <person name="Brown A."/>
            <person name="Sullivan B."/>
            <person name="Shelton J."/>
            <person name="Brown S."/>
            <person name="Dudchenko O."/>
            <person name="Machol I."/>
            <person name="Durand N."/>
            <person name="Shamim M."/>
            <person name="Lieberman A."/>
            <person name="Muzny D.M."/>
            <person name="Richards S."/>
            <person name="Yoder A."/>
            <person name="Worley K.C."/>
            <person name="Rogers J."/>
            <person name="Gibbs R.A."/>
        </authorList>
    </citation>
    <scope>NUCLEOTIDE SEQUENCE [LARGE SCALE GENOMIC DNA]</scope>
</reference>
<keyword evidence="14 23" id="KW-0628">Postsynaptic cell membrane</keyword>
<dbReference type="Pfam" id="PF10613">
    <property type="entry name" value="Lig_chan-Glu_bd"/>
    <property type="match status" value="1"/>
</dbReference>
<protein>
    <recommendedName>
        <fullName evidence="23">Glutamate receptor</fullName>
    </recommendedName>
</protein>
<feature type="transmembrane region" description="Helical" evidence="23">
    <location>
        <begin position="535"/>
        <end position="557"/>
    </location>
</feature>
<dbReference type="SUPFAM" id="SSF53850">
    <property type="entry name" value="Periplasmic binding protein-like II"/>
    <property type="match status" value="1"/>
</dbReference>
<feature type="binding site" evidence="20">
    <location>
        <position position="492"/>
    </location>
    <ligand>
        <name>L-glutamate</name>
        <dbReference type="ChEBI" id="CHEBI:29985"/>
    </ligand>
</feature>
<evidence type="ECO:0000256" key="2">
    <source>
        <dbReference type="ARBA" id="ARBA00022475"/>
    </source>
</evidence>
<evidence type="ECO:0000256" key="13">
    <source>
        <dbReference type="ARBA" id="ARBA00023180"/>
    </source>
</evidence>
<dbReference type="InterPro" id="IPR001508">
    <property type="entry name" value="Iono_Glu_rcpt_met"/>
</dbReference>
<dbReference type="Proteomes" id="UP000694394">
    <property type="component" value="Chromosome 23"/>
</dbReference>
<evidence type="ECO:0000256" key="1">
    <source>
        <dbReference type="ARBA" id="ARBA00022448"/>
    </source>
</evidence>
<reference evidence="26" key="3">
    <citation type="submission" date="2025-09" db="UniProtKB">
        <authorList>
            <consortium name="Ensembl"/>
        </authorList>
    </citation>
    <scope>IDENTIFICATION</scope>
</reference>
<evidence type="ECO:0000256" key="4">
    <source>
        <dbReference type="ARBA" id="ARBA00022692"/>
    </source>
</evidence>
<dbReference type="GO" id="GO:0004970">
    <property type="term" value="F:glutamate-gated receptor activity"/>
    <property type="evidence" value="ECO:0007669"/>
    <property type="project" value="UniProtKB-ARBA"/>
</dbReference>
<keyword evidence="12 23" id="KW-0675">Receptor</keyword>
<evidence type="ECO:0000256" key="22">
    <source>
        <dbReference type="PIRSR" id="PIRSR601508-3"/>
    </source>
</evidence>
<organism evidence="26 27">
    <name type="scientific">Microcebus murinus</name>
    <name type="common">Gray mouse lemur</name>
    <name type="synonym">Lemur murinus</name>
    <dbReference type="NCBI Taxonomy" id="30608"/>
    <lineage>
        <taxon>Eukaryota</taxon>
        <taxon>Metazoa</taxon>
        <taxon>Chordata</taxon>
        <taxon>Craniata</taxon>
        <taxon>Vertebrata</taxon>
        <taxon>Euteleostomi</taxon>
        <taxon>Mammalia</taxon>
        <taxon>Eutheria</taxon>
        <taxon>Euarchontoglires</taxon>
        <taxon>Primates</taxon>
        <taxon>Strepsirrhini</taxon>
        <taxon>Lemuriformes</taxon>
        <taxon>Cheirogaleidae</taxon>
        <taxon>Microcebus</taxon>
    </lineage>
</organism>
<evidence type="ECO:0000256" key="9">
    <source>
        <dbReference type="ARBA" id="ARBA00023136"/>
    </source>
</evidence>
<dbReference type="GO" id="GO:0030666">
    <property type="term" value="C:endocytic vesicle membrane"/>
    <property type="evidence" value="ECO:0007669"/>
    <property type="project" value="UniProtKB-ARBA"/>
</dbReference>
<dbReference type="FunFam" id="3.40.50.2300:FF:000004">
    <property type="entry name" value="Glutamate receptor, ionotropic, AMPA 2"/>
    <property type="match status" value="1"/>
</dbReference>
<feature type="site" description="Crucial to convey clamshell closure to channel opening" evidence="21">
    <location>
        <position position="647"/>
    </location>
</feature>
<feature type="site" description="Interaction with the cone snail toxin Con-ikot-ikot" evidence="21">
    <location>
        <position position="674"/>
    </location>
</feature>
<keyword evidence="7 23" id="KW-0770">Synapse</keyword>
<feature type="binding site" evidence="20">
    <location>
        <position position="668"/>
    </location>
    <ligand>
        <name>L-glutamate</name>
        <dbReference type="ChEBI" id="CHEBI:29985"/>
    </ligand>
</feature>
<dbReference type="GeneTree" id="ENSGT00940000157342"/>
<dbReference type="InterPro" id="IPR015683">
    <property type="entry name" value="Ionotropic_Glu_rcpt"/>
</dbReference>
<dbReference type="InterPro" id="IPR001828">
    <property type="entry name" value="ANF_lig-bd_rcpt"/>
</dbReference>
<feature type="domain" description="Ionotropic glutamate receptor C-terminal" evidence="24">
    <location>
        <begin position="408"/>
        <end position="783"/>
    </location>
</feature>
<evidence type="ECO:0000256" key="12">
    <source>
        <dbReference type="ARBA" id="ARBA00023170"/>
    </source>
</evidence>
<keyword evidence="4 23" id="KW-0812">Transmembrane</keyword>
<evidence type="ECO:0000256" key="3">
    <source>
        <dbReference type="ARBA" id="ARBA00022553"/>
    </source>
</evidence>
<dbReference type="FunFam" id="3.40.190.10:FF:000666">
    <property type="entry name" value="Glutamate receptor, ionotropic, AMPA 2a"/>
    <property type="match status" value="1"/>
</dbReference>
<dbReference type="AlphaFoldDB" id="A0A8C5XFY6"/>
<feature type="binding site" evidence="20">
    <location>
        <position position="669"/>
    </location>
    <ligand>
        <name>L-glutamate</name>
        <dbReference type="ChEBI" id="CHEBI:29985"/>
    </ligand>
</feature>
<evidence type="ECO:0000256" key="11">
    <source>
        <dbReference type="ARBA" id="ARBA00023157"/>
    </source>
</evidence>
<feature type="disulfide bond" evidence="22">
    <location>
        <begin position="75"/>
        <end position="323"/>
    </location>
</feature>
<feature type="binding site" evidence="20">
    <location>
        <position position="719"/>
    </location>
    <ligand>
        <name>L-glutamate</name>
        <dbReference type="ChEBI" id="CHEBI:29985"/>
    </ligand>
</feature>
<feature type="binding site" evidence="20">
    <location>
        <position position="499"/>
    </location>
    <ligand>
        <name>L-glutamate</name>
        <dbReference type="ChEBI" id="CHEBI:29985"/>
    </ligand>
</feature>
<feature type="chain" id="PRO_5034382078" description="Glutamate receptor" evidence="23">
    <location>
        <begin position="19"/>
        <end position="843"/>
    </location>
</feature>
<dbReference type="InterPro" id="IPR001320">
    <property type="entry name" value="Iontro_rcpt_C"/>
</dbReference>
<keyword evidence="10" id="KW-0564">Palmitate</keyword>
<dbReference type="SMART" id="SM00079">
    <property type="entry name" value="PBPe"/>
    <property type="match status" value="1"/>
</dbReference>
<dbReference type="Pfam" id="PF01094">
    <property type="entry name" value="ANF_receptor"/>
    <property type="match status" value="1"/>
</dbReference>
<evidence type="ECO:0000256" key="7">
    <source>
        <dbReference type="ARBA" id="ARBA00023018"/>
    </source>
</evidence>
<evidence type="ECO:0000256" key="19">
    <source>
        <dbReference type="ARBA" id="ARBA00036634"/>
    </source>
</evidence>
<evidence type="ECO:0000313" key="26">
    <source>
        <dbReference type="Ensembl" id="ENSMICP00000018459.1"/>
    </source>
</evidence>
<comment type="similarity">
    <text evidence="23">Belongs to the glutamate-gated ion channel (TC 1.A.10.1) family.</text>
</comment>
<dbReference type="FunFam" id="1.10.287.70:FF:000067">
    <property type="entry name" value="glutamate receptor 2 isoform X1"/>
    <property type="match status" value="1"/>
</dbReference>
<keyword evidence="1 23" id="KW-0813">Transport</keyword>
<reference evidence="26" key="2">
    <citation type="submission" date="2025-08" db="UniProtKB">
        <authorList>
            <consortium name="Ensembl"/>
        </authorList>
    </citation>
    <scope>IDENTIFICATION</scope>
</reference>
<sequence>MQHIFAFFCTGFLGAVVGANFPNNIQIGGLFPNQQSQEHAAFRFALSQLTEPPKLLPQIDIVNISDSFEMTYRFCSQFSKGVYAIFGFYERRTVNMLTSFCGALHVCFITPSFPVDTSNQFVLQLRPELQDALISIIDHYKWQKFVYIYDADRGLSVLQKVLDTAAEKNWQVTAVNILTTTEEGYRMLFQDLEKKKERLVVVDCESERLNAILGQIIKLEKNGIGYHYILANLGFMDIDLNKFKESGANVTGFQLVNYTDTIPAKIMQQWKNSDARDHTRVDWKRPKYTSALTYDGVKVMAEAFQSLRRQRIDISRRGNAGDCLANPAVPWGQGIDIQRALQQVRFEGLTGNVQFNEKGRRTNYTLHVIEMKHDGIRKIGYWNEDDKFVPAATDAQAGGDNSSVQNRTYIVTTILEDPYVMLKKNANQFEGNDRYEGYCVELAAEIAKHVGYSYRLEIVSDGKYGARDPDTKAWNGMVGELVYGRADVAVAPLTITLVREEVIDFSKPFMSLGISIMIKKPQKSKPGVFSFLDPLAYEIWMCIVFAYIGVSVVLFLVSRFSPYEWHSEEFEEGRDQTTSDQSNEFGIFNSLWFSLGAFMQQGCDISPRSLSGRIVGGVWWFFTLIIISSYTANLAAFLTVERMVSPIESAEDLAKQTEIAYGTLEAGSTKEFFRRSKIAVFEKMWTYMKSAEPSVFVRTTEEGMIRVRKSKGKYAYLLESTMNEYIEQRKPCDTMKVGGNLDSKGYGIATPKGSALRGPVNLAVLKLSEQGVLDKLKSKWWYDKGECGSKDSGSKVSHRLQRSCTPVTKMHSVEQCALSLREAWRLYRDGPQQGLEVQESREG</sequence>
<evidence type="ECO:0000256" key="5">
    <source>
        <dbReference type="ARBA" id="ARBA00022729"/>
    </source>
</evidence>
<dbReference type="SMART" id="SM00918">
    <property type="entry name" value="Lig_chan-Glu_bd"/>
    <property type="match status" value="1"/>
</dbReference>
<name>A0A8C5XFY6_MICMU</name>
<proteinExistence type="inferred from homology"/>
<dbReference type="Ensembl" id="ENSMICT00000040824.2">
    <property type="protein sequence ID" value="ENSMICP00000018459.1"/>
    <property type="gene ID" value="ENSMICG00000003547.3"/>
</dbReference>
<evidence type="ECO:0000256" key="20">
    <source>
        <dbReference type="PIRSR" id="PIRSR601508-1"/>
    </source>
</evidence>
<dbReference type="EMBL" id="ABDC03027489">
    <property type="status" value="NOT_ANNOTATED_CDS"/>
    <property type="molecule type" value="Genomic_DNA"/>
</dbReference>
<dbReference type="Pfam" id="PF00060">
    <property type="entry name" value="Lig_chan"/>
    <property type="match status" value="1"/>
</dbReference>
<dbReference type="InterPro" id="IPR019594">
    <property type="entry name" value="Glu/Gly-bd"/>
</dbReference>
<evidence type="ECO:0000259" key="24">
    <source>
        <dbReference type="SMART" id="SM00079"/>
    </source>
</evidence>
<feature type="transmembrane region" description="Helical" evidence="23">
    <location>
        <begin position="618"/>
        <end position="640"/>
    </location>
</feature>
<gene>
    <name evidence="26" type="primary">GRIA1</name>
</gene>
<dbReference type="PRINTS" id="PR00177">
    <property type="entry name" value="NMDARECEPTOR"/>
</dbReference>
<evidence type="ECO:0000256" key="10">
    <source>
        <dbReference type="ARBA" id="ARBA00023139"/>
    </source>
</evidence>
<keyword evidence="6 23" id="KW-1133">Transmembrane helix</keyword>
<keyword evidence="11 22" id="KW-1015">Disulfide bond</keyword>
<keyword evidence="16" id="KW-0449">Lipoprotein</keyword>
<evidence type="ECO:0000256" key="8">
    <source>
        <dbReference type="ARBA" id="ARBA00023065"/>
    </source>
</evidence>
<evidence type="ECO:0000256" key="15">
    <source>
        <dbReference type="ARBA" id="ARBA00023286"/>
    </source>
</evidence>